<dbReference type="AlphaFoldDB" id="A0A5B0WQ98"/>
<keyword evidence="3" id="KW-0813">Transport</keyword>
<dbReference type="Gene3D" id="1.10.287.70">
    <property type="match status" value="1"/>
</dbReference>
<dbReference type="GO" id="GO:0034220">
    <property type="term" value="P:monoatomic ion transmembrane transport"/>
    <property type="evidence" value="ECO:0007669"/>
    <property type="project" value="UniProtKB-KW"/>
</dbReference>
<keyword evidence="4" id="KW-1185">Reference proteome</keyword>
<feature type="transmembrane region" description="Helical" evidence="1">
    <location>
        <begin position="6"/>
        <end position="30"/>
    </location>
</feature>
<comment type="caution">
    <text evidence="3">The sequence shown here is derived from an EMBL/GenBank/DDBJ whole genome shotgun (WGS) entry which is preliminary data.</text>
</comment>
<dbReference type="Proteomes" id="UP000323708">
    <property type="component" value="Unassembled WGS sequence"/>
</dbReference>
<evidence type="ECO:0000313" key="3">
    <source>
        <dbReference type="EMBL" id="KAA1188435.1"/>
    </source>
</evidence>
<reference evidence="3 4" key="1">
    <citation type="submission" date="2019-09" db="EMBL/GenBank/DDBJ databases">
        <authorList>
            <person name="Chen X.-Y."/>
        </authorList>
    </citation>
    <scope>NUCLEOTIDE SEQUENCE [LARGE SCALE GENOMIC DNA]</scope>
    <source>
        <strain evidence="3 4">NY5</strain>
    </source>
</reference>
<feature type="transmembrane region" description="Helical" evidence="1">
    <location>
        <begin position="42"/>
        <end position="74"/>
    </location>
</feature>
<protein>
    <submittedName>
        <fullName evidence="3">Two pore domain potassium channel family protein</fullName>
    </submittedName>
</protein>
<dbReference type="EMBL" id="VTUX01000010">
    <property type="protein sequence ID" value="KAA1188435.1"/>
    <property type="molecule type" value="Genomic_DNA"/>
</dbReference>
<dbReference type="Pfam" id="PF07885">
    <property type="entry name" value="Ion_trans_2"/>
    <property type="match status" value="1"/>
</dbReference>
<dbReference type="SUPFAM" id="SSF81324">
    <property type="entry name" value="Voltage-gated potassium channels"/>
    <property type="match status" value="1"/>
</dbReference>
<feature type="transmembrane region" description="Helical" evidence="1">
    <location>
        <begin position="113"/>
        <end position="130"/>
    </location>
</feature>
<keyword evidence="3" id="KW-0407">Ion channel</keyword>
<dbReference type="RefSeq" id="WP_149612900.1">
    <property type="nucleotide sequence ID" value="NZ_VTUX01000010.1"/>
</dbReference>
<sequence length="147" mass="15922">MLVNFMVGLGAMLVCLVVQALLVAIAVQFYARYQGRARSASFFSTLLLISGVMVVMVMGNFLQIFIWALLFLGLGEFDDIVVAVYHSAVNFATLGYGDIVMSPAHRILGPMQAINGVLMIGVTTAVMMSASQDALRRTRNARQQAGE</sequence>
<proteinExistence type="predicted"/>
<organism evidence="3 4">
    <name type="scientific">Pseudohalioglobus sediminis</name>
    <dbReference type="NCBI Taxonomy" id="2606449"/>
    <lineage>
        <taxon>Bacteria</taxon>
        <taxon>Pseudomonadati</taxon>
        <taxon>Pseudomonadota</taxon>
        <taxon>Gammaproteobacteria</taxon>
        <taxon>Cellvibrionales</taxon>
        <taxon>Halieaceae</taxon>
        <taxon>Pseudohalioglobus</taxon>
    </lineage>
</organism>
<evidence type="ECO:0000313" key="4">
    <source>
        <dbReference type="Proteomes" id="UP000323708"/>
    </source>
</evidence>
<evidence type="ECO:0000259" key="2">
    <source>
        <dbReference type="Pfam" id="PF07885"/>
    </source>
</evidence>
<keyword evidence="1" id="KW-1133">Transmembrane helix</keyword>
<gene>
    <name evidence="3" type="ORF">F0M18_18235</name>
</gene>
<evidence type="ECO:0000256" key="1">
    <source>
        <dbReference type="SAM" id="Phobius"/>
    </source>
</evidence>
<accession>A0A5B0WQ98</accession>
<keyword evidence="1" id="KW-0812">Transmembrane</keyword>
<name>A0A5B0WQ98_9GAMM</name>
<keyword evidence="1" id="KW-0472">Membrane</keyword>
<keyword evidence="3" id="KW-0406">Ion transport</keyword>
<feature type="domain" description="Potassium channel" evidence="2">
    <location>
        <begin position="63"/>
        <end position="130"/>
    </location>
</feature>
<dbReference type="InterPro" id="IPR013099">
    <property type="entry name" value="K_chnl_dom"/>
</dbReference>